<dbReference type="InterPro" id="IPR050509">
    <property type="entry name" value="CoA-transferase_III"/>
</dbReference>
<protein>
    <submittedName>
        <fullName evidence="1">Crotonobetainyl-CoA:carnitine CoA-transferase CaiB</fullName>
    </submittedName>
</protein>
<dbReference type="EMBL" id="FAOZ01000026">
    <property type="protein sequence ID" value="CUU59293.1"/>
    <property type="molecule type" value="Genomic_DNA"/>
</dbReference>
<evidence type="ECO:0000313" key="1">
    <source>
        <dbReference type="EMBL" id="CUU59293.1"/>
    </source>
</evidence>
<dbReference type="Proteomes" id="UP000198802">
    <property type="component" value="Unassembled WGS sequence"/>
</dbReference>
<accession>A0A0S4QUX0</accession>
<keyword evidence="2" id="KW-1185">Reference proteome</keyword>
<sequence length="405" mass="43442">MTAVMQGVRVLEVAEHTFVPAASALLADWGADVIKIEHVERGDAMRGLASTGVVSVSGDVHVLLEHSNRGKRSLGLDLTSPDGLDVLYRIAATSDVFLTNKLPRVRAKLGIGEDDIRAHNPRIIYAAGTGQGERGPDADRGSYDSLAFWSRSGVAVGTMRPEYEYVPVPPAPGFGDSLGASVIAGGIMGALFHRERTGEAPTVDVSLLGTGLWAMGQALALSLQQGVPWTARPGSEPRLNPLVEEYLTSDGHWLAFCCLQAGRYWPPMCEVIGRPDLVTDPRFADHAALIANNADARDILRKAFAQRSLAQWRDLLADFSGQWTVVQDTLQVADDPQTVANGYVQECRTASGTPFRLAAAPVQFDHAPAAPRRAPAFNEHGDEILADLGLDLDAVLDLKIRGVVS</sequence>
<proteinExistence type="predicted"/>
<dbReference type="InterPro" id="IPR003673">
    <property type="entry name" value="CoA-Trfase_fam_III"/>
</dbReference>
<dbReference type="AlphaFoldDB" id="A0A0S4QUX0"/>
<gene>
    <name evidence="1" type="ORF">Ga0074812_12670</name>
</gene>
<dbReference type="RefSeq" id="WP_091283261.1">
    <property type="nucleotide sequence ID" value="NZ_FAOZ01000026.1"/>
</dbReference>
<organism evidence="1 2">
    <name type="scientific">Parafrankia irregularis</name>
    <dbReference type="NCBI Taxonomy" id="795642"/>
    <lineage>
        <taxon>Bacteria</taxon>
        <taxon>Bacillati</taxon>
        <taxon>Actinomycetota</taxon>
        <taxon>Actinomycetes</taxon>
        <taxon>Frankiales</taxon>
        <taxon>Frankiaceae</taxon>
        <taxon>Parafrankia</taxon>
    </lineage>
</organism>
<keyword evidence="1" id="KW-0808">Transferase</keyword>
<evidence type="ECO:0000313" key="2">
    <source>
        <dbReference type="Proteomes" id="UP000198802"/>
    </source>
</evidence>
<reference evidence="2" key="1">
    <citation type="submission" date="2015-11" db="EMBL/GenBank/DDBJ databases">
        <authorList>
            <person name="Varghese N."/>
        </authorList>
    </citation>
    <scope>NUCLEOTIDE SEQUENCE [LARGE SCALE GENOMIC DNA]</scope>
    <source>
        <strain evidence="2">DSM 45899</strain>
    </source>
</reference>
<dbReference type="Pfam" id="PF02515">
    <property type="entry name" value="CoA_transf_3"/>
    <property type="match status" value="1"/>
</dbReference>
<name>A0A0S4QUX0_9ACTN</name>
<dbReference type="Gene3D" id="3.30.1540.10">
    <property type="entry name" value="formyl-coa transferase, domain 3"/>
    <property type="match status" value="1"/>
</dbReference>
<dbReference type="PANTHER" id="PTHR48228:SF2">
    <property type="entry name" value="E-CINNAMOYL-COA:R-PHENYLLACTATE COA TRANSFERASE LARGE SUBUNIT"/>
    <property type="match status" value="1"/>
</dbReference>
<dbReference type="SUPFAM" id="SSF89796">
    <property type="entry name" value="CoA-transferase family III (CaiB/BaiF)"/>
    <property type="match status" value="1"/>
</dbReference>
<dbReference type="InterPro" id="IPR023606">
    <property type="entry name" value="CoA-Trfase_III_dom_1_sf"/>
</dbReference>
<dbReference type="PANTHER" id="PTHR48228">
    <property type="entry name" value="SUCCINYL-COA--D-CITRAMALATE COA-TRANSFERASE"/>
    <property type="match status" value="1"/>
</dbReference>
<dbReference type="Gene3D" id="3.40.50.10540">
    <property type="entry name" value="Crotonobetainyl-coa:carnitine coa-transferase, domain 1"/>
    <property type="match status" value="1"/>
</dbReference>
<dbReference type="InterPro" id="IPR044855">
    <property type="entry name" value="CoA-Trfase_III_dom3_sf"/>
</dbReference>
<dbReference type="GO" id="GO:0016740">
    <property type="term" value="F:transferase activity"/>
    <property type="evidence" value="ECO:0007669"/>
    <property type="project" value="UniProtKB-KW"/>
</dbReference>